<dbReference type="AlphaFoldDB" id="A0AAE1A7Z8"/>
<reference evidence="1" key="1">
    <citation type="journal article" date="2023" name="G3 (Bethesda)">
        <title>A reference genome for the long-term kleptoplast-retaining sea slug Elysia crispata morphotype clarki.</title>
        <authorList>
            <person name="Eastman K.E."/>
            <person name="Pendleton A.L."/>
            <person name="Shaikh M.A."/>
            <person name="Suttiyut T."/>
            <person name="Ogas R."/>
            <person name="Tomko P."/>
            <person name="Gavelis G."/>
            <person name="Widhalm J.R."/>
            <person name="Wisecaver J.H."/>
        </authorList>
    </citation>
    <scope>NUCLEOTIDE SEQUENCE</scope>
    <source>
        <strain evidence="1">ECLA1</strain>
    </source>
</reference>
<proteinExistence type="predicted"/>
<dbReference type="EMBL" id="JAWDGP010002462">
    <property type="protein sequence ID" value="KAK3783004.1"/>
    <property type="molecule type" value="Genomic_DNA"/>
</dbReference>
<keyword evidence="2" id="KW-1185">Reference proteome</keyword>
<organism evidence="1 2">
    <name type="scientific">Elysia crispata</name>
    <name type="common">lettuce slug</name>
    <dbReference type="NCBI Taxonomy" id="231223"/>
    <lineage>
        <taxon>Eukaryota</taxon>
        <taxon>Metazoa</taxon>
        <taxon>Spiralia</taxon>
        <taxon>Lophotrochozoa</taxon>
        <taxon>Mollusca</taxon>
        <taxon>Gastropoda</taxon>
        <taxon>Heterobranchia</taxon>
        <taxon>Euthyneura</taxon>
        <taxon>Panpulmonata</taxon>
        <taxon>Sacoglossa</taxon>
        <taxon>Placobranchoidea</taxon>
        <taxon>Plakobranchidae</taxon>
        <taxon>Elysia</taxon>
    </lineage>
</organism>
<comment type="caution">
    <text evidence="1">The sequence shown here is derived from an EMBL/GenBank/DDBJ whole genome shotgun (WGS) entry which is preliminary data.</text>
</comment>
<name>A0AAE1A7Z8_9GAST</name>
<sequence length="108" mass="12154">MAPNRKCDFTMSAVAAIGKGHVKWCPCDEFAGYSEVKQRSEPQLETRVPDSLSASFTFGHVDLFRQYRSSQSYHPGHSGYRFANNCLDEWITDRQPVSNPAKLQAEPA</sequence>
<gene>
    <name evidence="1" type="ORF">RRG08_015344</name>
</gene>
<evidence type="ECO:0000313" key="1">
    <source>
        <dbReference type="EMBL" id="KAK3783004.1"/>
    </source>
</evidence>
<dbReference type="Proteomes" id="UP001283361">
    <property type="component" value="Unassembled WGS sequence"/>
</dbReference>
<accession>A0AAE1A7Z8</accession>
<evidence type="ECO:0000313" key="2">
    <source>
        <dbReference type="Proteomes" id="UP001283361"/>
    </source>
</evidence>
<protein>
    <submittedName>
        <fullName evidence="1">Uncharacterized protein</fullName>
    </submittedName>
</protein>